<gene>
    <name evidence="3" type="ORF">CCZ37_12400</name>
</gene>
<dbReference type="PANTHER" id="PTHR23028">
    <property type="entry name" value="ACETYLTRANSFERASE"/>
    <property type="match status" value="1"/>
</dbReference>
<dbReference type="KEGG" id="vqi:CCZ37_12400"/>
<feature type="transmembrane region" description="Helical" evidence="1">
    <location>
        <begin position="298"/>
        <end position="321"/>
    </location>
</feature>
<evidence type="ECO:0000259" key="2">
    <source>
        <dbReference type="Pfam" id="PF01757"/>
    </source>
</evidence>
<keyword evidence="4" id="KW-1185">Reference proteome</keyword>
<dbReference type="PANTHER" id="PTHR23028:SF53">
    <property type="entry name" value="ACYL_TRANSF_3 DOMAIN-CONTAINING PROTEIN"/>
    <property type="match status" value="1"/>
</dbReference>
<feature type="transmembrane region" description="Helical" evidence="1">
    <location>
        <begin position="247"/>
        <end position="264"/>
    </location>
</feature>
<keyword evidence="1" id="KW-0472">Membrane</keyword>
<feature type="transmembrane region" description="Helical" evidence="1">
    <location>
        <begin position="327"/>
        <end position="346"/>
    </location>
</feature>
<dbReference type="EMBL" id="CP022741">
    <property type="protein sequence ID" value="ASU23341.1"/>
    <property type="molecule type" value="Genomic_DNA"/>
</dbReference>
<feature type="transmembrane region" description="Helical" evidence="1">
    <location>
        <begin position="152"/>
        <end position="173"/>
    </location>
</feature>
<accession>A0A223N0H1</accession>
<dbReference type="InterPro" id="IPR002656">
    <property type="entry name" value="Acyl_transf_3_dom"/>
</dbReference>
<dbReference type="GO" id="GO:0016747">
    <property type="term" value="F:acyltransferase activity, transferring groups other than amino-acyl groups"/>
    <property type="evidence" value="ECO:0007669"/>
    <property type="project" value="InterPro"/>
</dbReference>
<feature type="transmembrane region" description="Helical" evidence="1">
    <location>
        <begin position="61"/>
        <end position="79"/>
    </location>
</feature>
<evidence type="ECO:0000256" key="1">
    <source>
        <dbReference type="SAM" id="Phobius"/>
    </source>
</evidence>
<dbReference type="GO" id="GO:0016020">
    <property type="term" value="C:membrane"/>
    <property type="evidence" value="ECO:0007669"/>
    <property type="project" value="TreeGrafter"/>
</dbReference>
<dbReference type="Proteomes" id="UP000215148">
    <property type="component" value="Chromosome 1"/>
</dbReference>
<keyword evidence="1" id="KW-1133">Transmembrane helix</keyword>
<feature type="transmembrane region" description="Helical" evidence="1">
    <location>
        <begin position="270"/>
        <end position="286"/>
    </location>
</feature>
<feature type="domain" description="Acyltransferase 3" evidence="2">
    <location>
        <begin position="9"/>
        <end position="346"/>
    </location>
</feature>
<dbReference type="AlphaFoldDB" id="A0A223N0H1"/>
<sequence>MSQRFEFANSLRGIACISVLIAHFGLTFWTSPSAISSLLNLEALSVNLPERLEPLIFSPNFGYGSFGVALFFVISGFVIPISLERQSFISFLVSRVVRIFPVYIVSFLIGMLSIYILGSIIQDEYLFPYSINQLIVQVTLLRGYFWVPSLDGLSWTLEIELTFYLLTAIFMSIDKVIKKRVSIKLFVVLSPLLSAVCIDAVNHTGGIVQTSLLYLSYVIPFLLFMYAGTFIYYFVTKHETFGSTVLFVFYLIWAFQVCAKAHPALSNFDFSSYLVALTIFLAFFISRDTFPKYRLLQYFASISYPLYAVHALLGYSLMYYFHTINVSAYYSIILTFISVLFVSIVIHKLVEKPSLRVIKFIKANSKSD</sequence>
<feature type="transmembrane region" description="Helical" evidence="1">
    <location>
        <begin position="12"/>
        <end position="31"/>
    </location>
</feature>
<dbReference type="Pfam" id="PF01757">
    <property type="entry name" value="Acyl_transf_3"/>
    <property type="match status" value="1"/>
</dbReference>
<dbReference type="GO" id="GO:0000271">
    <property type="term" value="P:polysaccharide biosynthetic process"/>
    <property type="evidence" value="ECO:0007669"/>
    <property type="project" value="TreeGrafter"/>
</dbReference>
<proteinExistence type="predicted"/>
<feature type="transmembrane region" description="Helical" evidence="1">
    <location>
        <begin position="214"/>
        <end position="235"/>
    </location>
</feature>
<evidence type="ECO:0000313" key="4">
    <source>
        <dbReference type="Proteomes" id="UP000215148"/>
    </source>
</evidence>
<feature type="transmembrane region" description="Helical" evidence="1">
    <location>
        <begin position="185"/>
        <end position="202"/>
    </location>
</feature>
<feature type="transmembrane region" description="Helical" evidence="1">
    <location>
        <begin position="100"/>
        <end position="121"/>
    </location>
</feature>
<reference evidence="3 4" key="1">
    <citation type="submission" date="2017-08" db="EMBL/GenBank/DDBJ databases">
        <title>The Vibrio qinghaiensis sp.-Q67 is a luminous bacteria isolated firstly from Qinghai lake, Qinghai province, China, which has been proved to be very sensitive to detect environmental and food pollutants. Therefore, complete genome analysis of V. qinghaiensis sp.-Q67 highlights the potential application of this strain on detection of hazards in the contaminated environments.</title>
        <authorList>
            <person name="Gong L."/>
        </authorList>
    </citation>
    <scope>NUCLEOTIDE SEQUENCE [LARGE SCALE GENOMIC DNA]</scope>
    <source>
        <strain evidence="3 4">Q67</strain>
    </source>
</reference>
<keyword evidence="1" id="KW-0812">Transmembrane</keyword>
<dbReference type="InterPro" id="IPR050879">
    <property type="entry name" value="Acyltransferase_3"/>
</dbReference>
<protein>
    <recommendedName>
        <fullName evidence="2">Acyltransferase 3 domain-containing protein</fullName>
    </recommendedName>
</protein>
<name>A0A223N0H1_9VIBR</name>
<evidence type="ECO:0000313" key="3">
    <source>
        <dbReference type="EMBL" id="ASU23341.1"/>
    </source>
</evidence>
<dbReference type="RefSeq" id="WP_094500669.1">
    <property type="nucleotide sequence ID" value="NZ_CAWNHI010000001.1"/>
</dbReference>
<organism evidence="3 4">
    <name type="scientific">Vibrio qinghaiensis</name>
    <dbReference type="NCBI Taxonomy" id="2025808"/>
    <lineage>
        <taxon>Bacteria</taxon>
        <taxon>Pseudomonadati</taxon>
        <taxon>Pseudomonadota</taxon>
        <taxon>Gammaproteobacteria</taxon>
        <taxon>Vibrionales</taxon>
        <taxon>Vibrionaceae</taxon>
        <taxon>Vibrio</taxon>
    </lineage>
</organism>